<protein>
    <submittedName>
        <fullName evidence="2">Uncharacterized protein</fullName>
    </submittedName>
</protein>
<sequence length="78" mass="8798">MSRSQQTALTRPLQLPPQHQQHTYPVASPVYDCAVRHPVFFSRALFKPPFALAANDKLNPVAHGYISETNNKKKEAKL</sequence>
<feature type="compositionally biased region" description="Low complexity" evidence="1">
    <location>
        <begin position="12"/>
        <end position="21"/>
    </location>
</feature>
<dbReference type="Proteomes" id="UP001360953">
    <property type="component" value="Unassembled WGS sequence"/>
</dbReference>
<feature type="region of interest" description="Disordered" evidence="1">
    <location>
        <begin position="1"/>
        <end position="21"/>
    </location>
</feature>
<name>A0ABR1LST0_9PEZI</name>
<keyword evidence="3" id="KW-1185">Reference proteome</keyword>
<dbReference type="RefSeq" id="XP_066655913.1">
    <property type="nucleotide sequence ID" value="XM_066799951.1"/>
</dbReference>
<evidence type="ECO:0000313" key="3">
    <source>
        <dbReference type="Proteomes" id="UP001360953"/>
    </source>
</evidence>
<accession>A0ABR1LST0</accession>
<gene>
    <name evidence="2" type="ORF">J3D65DRAFT_621368</name>
</gene>
<evidence type="ECO:0000313" key="2">
    <source>
        <dbReference type="EMBL" id="KAK7538226.1"/>
    </source>
</evidence>
<dbReference type="GeneID" id="92032857"/>
<organism evidence="2 3">
    <name type="scientific">Phyllosticta citribraziliensis</name>
    <dbReference type="NCBI Taxonomy" id="989973"/>
    <lineage>
        <taxon>Eukaryota</taxon>
        <taxon>Fungi</taxon>
        <taxon>Dikarya</taxon>
        <taxon>Ascomycota</taxon>
        <taxon>Pezizomycotina</taxon>
        <taxon>Dothideomycetes</taxon>
        <taxon>Dothideomycetes incertae sedis</taxon>
        <taxon>Botryosphaeriales</taxon>
        <taxon>Phyllostictaceae</taxon>
        <taxon>Phyllosticta</taxon>
    </lineage>
</organism>
<evidence type="ECO:0000256" key="1">
    <source>
        <dbReference type="SAM" id="MobiDB-lite"/>
    </source>
</evidence>
<dbReference type="EMBL" id="JBBPEH010000005">
    <property type="protein sequence ID" value="KAK7538226.1"/>
    <property type="molecule type" value="Genomic_DNA"/>
</dbReference>
<comment type="caution">
    <text evidence="2">The sequence shown here is derived from an EMBL/GenBank/DDBJ whole genome shotgun (WGS) entry which is preliminary data.</text>
</comment>
<reference evidence="2 3" key="1">
    <citation type="submission" date="2024-04" db="EMBL/GenBank/DDBJ databases">
        <title>Phyllosticta paracitricarpa is synonymous to the EU quarantine fungus P. citricarpa based on phylogenomic analyses.</title>
        <authorList>
            <consortium name="Lawrence Berkeley National Laboratory"/>
            <person name="Van ingen-buijs V.A."/>
            <person name="Van westerhoven A.C."/>
            <person name="Haridas S."/>
            <person name="Skiadas P."/>
            <person name="Martin F."/>
            <person name="Groenewald J.Z."/>
            <person name="Crous P.W."/>
            <person name="Seidl M.F."/>
        </authorList>
    </citation>
    <scope>NUCLEOTIDE SEQUENCE [LARGE SCALE GENOMIC DNA]</scope>
    <source>
        <strain evidence="2 3">CPC 17464</strain>
    </source>
</reference>
<proteinExistence type="predicted"/>